<dbReference type="HAMAP" id="MF_03230">
    <property type="entry name" value="FITM2"/>
    <property type="match status" value="1"/>
</dbReference>
<evidence type="ECO:0000256" key="1">
    <source>
        <dbReference type="ARBA" id="ARBA00004477"/>
    </source>
</evidence>
<organism evidence="9 10">
    <name type="scientific">Elaeophora elaphi</name>
    <dbReference type="NCBI Taxonomy" id="1147741"/>
    <lineage>
        <taxon>Eukaryota</taxon>
        <taxon>Metazoa</taxon>
        <taxon>Ecdysozoa</taxon>
        <taxon>Nematoda</taxon>
        <taxon>Chromadorea</taxon>
        <taxon>Rhabditida</taxon>
        <taxon>Spirurina</taxon>
        <taxon>Spiruromorpha</taxon>
        <taxon>Filarioidea</taxon>
        <taxon>Onchocercidae</taxon>
        <taxon>Elaeophora</taxon>
    </lineage>
</organism>
<dbReference type="InterPro" id="IPR046401">
    <property type="entry name" value="FITM1/2"/>
</dbReference>
<accession>A0A0R3RFM6</accession>
<name>A0A0R3RFM6_9BILA</name>
<dbReference type="Pfam" id="PF10261">
    <property type="entry name" value="FIT"/>
    <property type="match status" value="2"/>
</dbReference>
<evidence type="ECO:0000313" key="10">
    <source>
        <dbReference type="WBParaSite" id="EEL_0000017001-mRNA-1"/>
    </source>
</evidence>
<feature type="transmembrane region" description="Helical" evidence="8">
    <location>
        <begin position="239"/>
        <end position="257"/>
    </location>
</feature>
<feature type="transmembrane region" description="Helical" evidence="8">
    <location>
        <begin position="44"/>
        <end position="63"/>
    </location>
</feature>
<keyword evidence="6" id="KW-0443">Lipid metabolism</keyword>
<evidence type="ECO:0000256" key="2">
    <source>
        <dbReference type="ARBA" id="ARBA00022692"/>
    </source>
</evidence>
<dbReference type="GO" id="GO:0008654">
    <property type="term" value="P:phospholipid biosynthetic process"/>
    <property type="evidence" value="ECO:0007669"/>
    <property type="project" value="TreeGrafter"/>
</dbReference>
<keyword evidence="4" id="KW-0256">Endoplasmic reticulum</keyword>
<dbReference type="PANTHER" id="PTHR23129">
    <property type="entry name" value="ACYL-COENZYME A DIPHOSPHATASE FITM2"/>
    <property type="match status" value="1"/>
</dbReference>
<feature type="transmembrane region" description="Helical" evidence="8">
    <location>
        <begin position="114"/>
        <end position="134"/>
    </location>
</feature>
<dbReference type="GO" id="GO:0005789">
    <property type="term" value="C:endoplasmic reticulum membrane"/>
    <property type="evidence" value="ECO:0007669"/>
    <property type="project" value="UniProtKB-SubCell"/>
</dbReference>
<keyword evidence="5 8" id="KW-1133">Transmembrane helix</keyword>
<dbReference type="PANTHER" id="PTHR23129:SF0">
    <property type="entry name" value="ACYL-COENZYME A DIPHOSPHATASE FITM2"/>
    <property type="match status" value="1"/>
</dbReference>
<protein>
    <submittedName>
        <fullName evidence="10">FIT family protein</fullName>
    </submittedName>
</protein>
<sequence>MLGRTQHRQSVQHHSNIDEVCDALCGILIQFARKYLYIRTDRKAVFHLLAVFLLSLFAAFVSLPDHYYFVKKNNILNSCFVKLGWFWTCVVVCPFIWYISTAVGQGMSGIIQNLSRMVIATTIWYYCTHAFVTFEQITGHCRGSKLSSRTSCAADGGKWVPGFDISGHCFILIYSSLIICEEALAFRTITVTHRTRGLSLVKNENRIRIFFICMCALHLLWDFELLISVLYYHHIYHKVMGALIAVLCWYFTYHVWYRRVGIPPLPLQSQKMK</sequence>
<evidence type="ECO:0000256" key="4">
    <source>
        <dbReference type="ARBA" id="ARBA00022824"/>
    </source>
</evidence>
<dbReference type="GO" id="GO:0034389">
    <property type="term" value="P:lipid droplet organization"/>
    <property type="evidence" value="ECO:0007669"/>
    <property type="project" value="InterPro"/>
</dbReference>
<keyword evidence="3" id="KW-0378">Hydrolase</keyword>
<evidence type="ECO:0000256" key="5">
    <source>
        <dbReference type="ARBA" id="ARBA00022989"/>
    </source>
</evidence>
<evidence type="ECO:0000256" key="6">
    <source>
        <dbReference type="ARBA" id="ARBA00023098"/>
    </source>
</evidence>
<evidence type="ECO:0000256" key="3">
    <source>
        <dbReference type="ARBA" id="ARBA00022801"/>
    </source>
</evidence>
<dbReference type="WBParaSite" id="EEL_0000017001-mRNA-1">
    <property type="protein sequence ID" value="EEL_0000017001-mRNA-1"/>
    <property type="gene ID" value="EEL_0000017001"/>
</dbReference>
<comment type="subcellular location">
    <subcellularLocation>
        <location evidence="1">Endoplasmic reticulum membrane</location>
        <topology evidence="1">Multi-pass membrane protein</topology>
    </subcellularLocation>
</comment>
<feature type="transmembrane region" description="Helical" evidence="8">
    <location>
        <begin position="207"/>
        <end position="233"/>
    </location>
</feature>
<dbReference type="InterPro" id="IPR019388">
    <property type="entry name" value="FIT"/>
</dbReference>
<dbReference type="AlphaFoldDB" id="A0A0R3RFM6"/>
<keyword evidence="7 8" id="KW-0472">Membrane</keyword>
<reference evidence="10" key="1">
    <citation type="submission" date="2017-02" db="UniProtKB">
        <authorList>
            <consortium name="WormBaseParasite"/>
        </authorList>
    </citation>
    <scope>IDENTIFICATION</scope>
</reference>
<keyword evidence="2 8" id="KW-0812">Transmembrane</keyword>
<proteinExistence type="inferred from homology"/>
<feature type="transmembrane region" description="Helical" evidence="8">
    <location>
        <begin position="165"/>
        <end position="186"/>
    </location>
</feature>
<evidence type="ECO:0000256" key="7">
    <source>
        <dbReference type="ARBA" id="ARBA00023136"/>
    </source>
</evidence>
<evidence type="ECO:0000256" key="8">
    <source>
        <dbReference type="SAM" id="Phobius"/>
    </source>
</evidence>
<feature type="transmembrane region" description="Helical" evidence="8">
    <location>
        <begin position="83"/>
        <end position="102"/>
    </location>
</feature>
<dbReference type="Proteomes" id="UP000050640">
    <property type="component" value="Unplaced"/>
</dbReference>
<evidence type="ECO:0000313" key="9">
    <source>
        <dbReference type="Proteomes" id="UP000050640"/>
    </source>
</evidence>
<dbReference type="GO" id="GO:0019915">
    <property type="term" value="P:lipid storage"/>
    <property type="evidence" value="ECO:0007669"/>
    <property type="project" value="InterPro"/>
</dbReference>
<keyword evidence="9" id="KW-1185">Reference proteome</keyword>
<dbReference type="GO" id="GO:0010945">
    <property type="term" value="F:coenzyme A diphosphatase activity"/>
    <property type="evidence" value="ECO:0007669"/>
    <property type="project" value="InterPro"/>
</dbReference>
<dbReference type="STRING" id="1147741.A0A0R3RFM6"/>